<comment type="caution">
    <text evidence="1">The sequence shown here is derived from an EMBL/GenBank/DDBJ whole genome shotgun (WGS) entry which is preliminary data.</text>
</comment>
<sequence length="204" mass="22268">MSSQKRKQPSSSNRVASSSGQHTDPSLTTKAGNQVQQRKGLTVKQTSELRKSSNSSMDAPEDILLLEIMCLVGLVASQPLFDLPKGSIKEGTTESCPVNTFGDYYVILDYIKNAKIVPFLIKEEPYIDILMSLASKEGYNSIREALSSGQNVDGEVYNELVSVCQLLSKDVVIGLLDQIEFKKVTCGFSLVQTPGINPDKSKTT</sequence>
<evidence type="ECO:0000313" key="1">
    <source>
        <dbReference type="EMBL" id="KAJ9084330.1"/>
    </source>
</evidence>
<dbReference type="Proteomes" id="UP001165960">
    <property type="component" value="Unassembled WGS sequence"/>
</dbReference>
<keyword evidence="2" id="KW-1185">Reference proteome</keyword>
<protein>
    <submittedName>
        <fullName evidence="1">Uncharacterized protein</fullName>
    </submittedName>
</protein>
<gene>
    <name evidence="1" type="ORF">DSO57_1025717</name>
</gene>
<accession>A0ACC2UC83</accession>
<name>A0ACC2UC83_9FUNG</name>
<organism evidence="1 2">
    <name type="scientific">Entomophthora muscae</name>
    <dbReference type="NCBI Taxonomy" id="34485"/>
    <lineage>
        <taxon>Eukaryota</taxon>
        <taxon>Fungi</taxon>
        <taxon>Fungi incertae sedis</taxon>
        <taxon>Zoopagomycota</taxon>
        <taxon>Entomophthoromycotina</taxon>
        <taxon>Entomophthoromycetes</taxon>
        <taxon>Entomophthorales</taxon>
        <taxon>Entomophthoraceae</taxon>
        <taxon>Entomophthora</taxon>
    </lineage>
</organism>
<proteinExistence type="predicted"/>
<reference evidence="1" key="1">
    <citation type="submission" date="2022-04" db="EMBL/GenBank/DDBJ databases">
        <title>Genome of the entomopathogenic fungus Entomophthora muscae.</title>
        <authorList>
            <person name="Elya C."/>
            <person name="Lovett B.R."/>
            <person name="Lee E."/>
            <person name="Macias A.M."/>
            <person name="Hajek A.E."/>
            <person name="De Bivort B.L."/>
            <person name="Kasson M.T."/>
            <person name="De Fine Licht H.H."/>
            <person name="Stajich J.E."/>
        </authorList>
    </citation>
    <scope>NUCLEOTIDE SEQUENCE</scope>
    <source>
        <strain evidence="1">Berkeley</strain>
    </source>
</reference>
<dbReference type="EMBL" id="QTSX02000856">
    <property type="protein sequence ID" value="KAJ9084330.1"/>
    <property type="molecule type" value="Genomic_DNA"/>
</dbReference>
<evidence type="ECO:0000313" key="2">
    <source>
        <dbReference type="Proteomes" id="UP001165960"/>
    </source>
</evidence>